<dbReference type="EMBL" id="GL385396">
    <property type="protein sequence ID" value="EJT79133.1"/>
    <property type="molecule type" value="Genomic_DNA"/>
</dbReference>
<sequence>MVDYRVNPVEIPELEGWSNFRDWKRAVSVHLRLSGNAAFISANPPTKPAGDEDSDEVIEWLARRTLAWWCIRGSIGEAIGCLEVGGWDGIKDDENQDPKALWDKVAATFGSLMRKLEELCINQGLAVAFLDARRIHTSGAILPRTQSHLLNITFTGRPLPSTALTLPELRHHPLLDSVE</sequence>
<protein>
    <submittedName>
        <fullName evidence="1 2">Uncharacterized protein</fullName>
    </submittedName>
</protein>
<dbReference type="AlphaFoldDB" id="J3NSH0"/>
<keyword evidence="3" id="KW-1185">Reference proteome</keyword>
<evidence type="ECO:0000313" key="3">
    <source>
        <dbReference type="Proteomes" id="UP000006039"/>
    </source>
</evidence>
<evidence type="ECO:0000313" key="1">
    <source>
        <dbReference type="EMBL" id="EJT79133.1"/>
    </source>
</evidence>
<dbReference type="VEuPathDB" id="FungiDB:GGTG_04222"/>
<proteinExistence type="predicted"/>
<reference evidence="1" key="3">
    <citation type="submission" date="2010-09" db="EMBL/GenBank/DDBJ databases">
        <title>Annotation of Gaeumannomyces graminis var. tritici R3-111a-1.</title>
        <authorList>
            <consortium name="The Broad Institute Genome Sequencing Platform"/>
            <person name="Ma L.-J."/>
            <person name="Dead R."/>
            <person name="Young S.K."/>
            <person name="Zeng Q."/>
            <person name="Gargeya S."/>
            <person name="Fitzgerald M."/>
            <person name="Haas B."/>
            <person name="Abouelleil A."/>
            <person name="Alvarado L."/>
            <person name="Arachchi H.M."/>
            <person name="Berlin A."/>
            <person name="Brown A."/>
            <person name="Chapman S.B."/>
            <person name="Chen Z."/>
            <person name="Dunbar C."/>
            <person name="Freedman E."/>
            <person name="Gearin G."/>
            <person name="Gellesch M."/>
            <person name="Goldberg J."/>
            <person name="Griggs A."/>
            <person name="Gujja S."/>
            <person name="Heiman D."/>
            <person name="Howarth C."/>
            <person name="Larson L."/>
            <person name="Lui A."/>
            <person name="MacDonald P.J.P."/>
            <person name="Mehta T."/>
            <person name="Montmayeur A."/>
            <person name="Murphy C."/>
            <person name="Neiman D."/>
            <person name="Pearson M."/>
            <person name="Priest M."/>
            <person name="Roberts A."/>
            <person name="Saif S."/>
            <person name="Shea T."/>
            <person name="Shenoy N."/>
            <person name="Sisk P."/>
            <person name="Stolte C."/>
            <person name="Sykes S."/>
            <person name="Yandava C."/>
            <person name="Wortman J."/>
            <person name="Nusbaum C."/>
            <person name="Birren B."/>
        </authorList>
    </citation>
    <scope>NUCLEOTIDE SEQUENCE</scope>
    <source>
        <strain evidence="1">R3-111a-1</strain>
    </source>
</reference>
<organism evidence="1">
    <name type="scientific">Gaeumannomyces tritici (strain R3-111a-1)</name>
    <name type="common">Wheat and barley take-all root rot fungus</name>
    <name type="synonym">Gaeumannomyces graminis var. tritici</name>
    <dbReference type="NCBI Taxonomy" id="644352"/>
    <lineage>
        <taxon>Eukaryota</taxon>
        <taxon>Fungi</taxon>
        <taxon>Dikarya</taxon>
        <taxon>Ascomycota</taxon>
        <taxon>Pezizomycotina</taxon>
        <taxon>Sordariomycetes</taxon>
        <taxon>Sordariomycetidae</taxon>
        <taxon>Magnaporthales</taxon>
        <taxon>Magnaporthaceae</taxon>
        <taxon>Gaeumannomyces</taxon>
    </lineage>
</organism>
<dbReference type="EnsemblFungi" id="EJT79133">
    <property type="protein sequence ID" value="EJT79133"/>
    <property type="gene ID" value="GGTG_04222"/>
</dbReference>
<reference evidence="2" key="4">
    <citation type="journal article" date="2015" name="G3 (Bethesda)">
        <title>Genome sequences of three phytopathogenic species of the Magnaporthaceae family of fungi.</title>
        <authorList>
            <person name="Okagaki L.H."/>
            <person name="Nunes C.C."/>
            <person name="Sailsbery J."/>
            <person name="Clay B."/>
            <person name="Brown D."/>
            <person name="John T."/>
            <person name="Oh Y."/>
            <person name="Young N."/>
            <person name="Fitzgerald M."/>
            <person name="Haas B.J."/>
            <person name="Zeng Q."/>
            <person name="Young S."/>
            <person name="Adiconis X."/>
            <person name="Fan L."/>
            <person name="Levin J.Z."/>
            <person name="Mitchell T.K."/>
            <person name="Okubara P.A."/>
            <person name="Farman M.L."/>
            <person name="Kohn L.M."/>
            <person name="Birren B."/>
            <person name="Ma L.-J."/>
            <person name="Dean R.A."/>
        </authorList>
    </citation>
    <scope>NUCLEOTIDE SEQUENCE</scope>
    <source>
        <strain evidence="2">R3-111a-1</strain>
    </source>
</reference>
<name>J3NSH0_GAET3</name>
<dbReference type="eggNOG" id="ENOG502RNGW">
    <property type="taxonomic scope" value="Eukaryota"/>
</dbReference>
<dbReference type="GeneID" id="20344680"/>
<reference evidence="1" key="2">
    <citation type="submission" date="2010-07" db="EMBL/GenBank/DDBJ databases">
        <authorList>
            <consortium name="The Broad Institute Genome Sequencing Platform"/>
            <consortium name="Broad Institute Genome Sequencing Center for Infectious Disease"/>
            <person name="Ma L.-J."/>
            <person name="Dead R."/>
            <person name="Young S."/>
            <person name="Zeng Q."/>
            <person name="Koehrsen M."/>
            <person name="Alvarado L."/>
            <person name="Berlin A."/>
            <person name="Chapman S.B."/>
            <person name="Chen Z."/>
            <person name="Freedman E."/>
            <person name="Gellesch M."/>
            <person name="Goldberg J."/>
            <person name="Griggs A."/>
            <person name="Gujja S."/>
            <person name="Heilman E.R."/>
            <person name="Heiman D."/>
            <person name="Hepburn T."/>
            <person name="Howarth C."/>
            <person name="Jen D."/>
            <person name="Larson L."/>
            <person name="Mehta T."/>
            <person name="Neiman D."/>
            <person name="Pearson M."/>
            <person name="Roberts A."/>
            <person name="Saif S."/>
            <person name="Shea T."/>
            <person name="Shenoy N."/>
            <person name="Sisk P."/>
            <person name="Stolte C."/>
            <person name="Sykes S."/>
            <person name="Walk T."/>
            <person name="White J."/>
            <person name="Yandava C."/>
            <person name="Haas B."/>
            <person name="Nusbaum C."/>
            <person name="Birren B."/>
        </authorList>
    </citation>
    <scope>NUCLEOTIDE SEQUENCE</scope>
    <source>
        <strain evidence="1">R3-111a-1</strain>
    </source>
</reference>
<reference evidence="2" key="5">
    <citation type="submission" date="2018-04" db="UniProtKB">
        <authorList>
            <consortium name="EnsemblFungi"/>
        </authorList>
    </citation>
    <scope>IDENTIFICATION</scope>
    <source>
        <strain evidence="2">R3-111a-1</strain>
    </source>
</reference>
<dbReference type="OrthoDB" id="5219111at2759"/>
<evidence type="ECO:0000313" key="2">
    <source>
        <dbReference type="EnsemblFungi" id="EJT79133"/>
    </source>
</evidence>
<dbReference type="RefSeq" id="XP_009220278.1">
    <property type="nucleotide sequence ID" value="XM_009222014.1"/>
</dbReference>
<dbReference type="Proteomes" id="UP000006039">
    <property type="component" value="Unassembled WGS sequence"/>
</dbReference>
<accession>J3NSH0</accession>
<dbReference type="HOGENOM" id="CLU_1503532_0_0_1"/>
<gene>
    <name evidence="2" type="primary">20344680</name>
    <name evidence="1" type="ORF">GGTG_04222</name>
</gene>
<reference evidence="3" key="1">
    <citation type="submission" date="2010-07" db="EMBL/GenBank/DDBJ databases">
        <title>The genome sequence of Gaeumannomyces graminis var. tritici strain R3-111a-1.</title>
        <authorList>
            <consortium name="The Broad Institute Genome Sequencing Platform"/>
            <person name="Ma L.-J."/>
            <person name="Dead R."/>
            <person name="Young S."/>
            <person name="Zeng Q."/>
            <person name="Koehrsen M."/>
            <person name="Alvarado L."/>
            <person name="Berlin A."/>
            <person name="Chapman S.B."/>
            <person name="Chen Z."/>
            <person name="Freedman E."/>
            <person name="Gellesch M."/>
            <person name="Goldberg J."/>
            <person name="Griggs A."/>
            <person name="Gujja S."/>
            <person name="Heilman E.R."/>
            <person name="Heiman D."/>
            <person name="Hepburn T."/>
            <person name="Howarth C."/>
            <person name="Jen D."/>
            <person name="Larson L."/>
            <person name="Mehta T."/>
            <person name="Neiman D."/>
            <person name="Pearson M."/>
            <person name="Roberts A."/>
            <person name="Saif S."/>
            <person name="Shea T."/>
            <person name="Shenoy N."/>
            <person name="Sisk P."/>
            <person name="Stolte C."/>
            <person name="Sykes S."/>
            <person name="Walk T."/>
            <person name="White J."/>
            <person name="Yandava C."/>
            <person name="Haas B."/>
            <person name="Nusbaum C."/>
            <person name="Birren B."/>
        </authorList>
    </citation>
    <scope>NUCLEOTIDE SEQUENCE [LARGE SCALE GENOMIC DNA]</scope>
    <source>
        <strain evidence="3">R3-111a-1</strain>
    </source>
</reference>